<dbReference type="EMBL" id="VZZK01000004">
    <property type="protein sequence ID" value="KAB1080636.1"/>
    <property type="molecule type" value="Genomic_DNA"/>
</dbReference>
<name>A0A6L3T1V5_9HYPH</name>
<evidence type="ECO:0000256" key="6">
    <source>
        <dbReference type="SAM" id="MobiDB-lite"/>
    </source>
</evidence>
<proteinExistence type="inferred from homology"/>
<dbReference type="Pfam" id="PF00589">
    <property type="entry name" value="Phage_integrase"/>
    <property type="match status" value="1"/>
</dbReference>
<dbReference type="Gene3D" id="1.10.150.130">
    <property type="match status" value="1"/>
</dbReference>
<dbReference type="InterPro" id="IPR044068">
    <property type="entry name" value="CB"/>
</dbReference>
<dbReference type="GO" id="GO:0015074">
    <property type="term" value="P:DNA integration"/>
    <property type="evidence" value="ECO:0007669"/>
    <property type="project" value="UniProtKB-KW"/>
</dbReference>
<protein>
    <submittedName>
        <fullName evidence="9">Tyrosine-type recombinase/integrase</fullName>
    </submittedName>
</protein>
<dbReference type="InterPro" id="IPR011010">
    <property type="entry name" value="DNA_brk_join_enz"/>
</dbReference>
<dbReference type="GO" id="GO:0006310">
    <property type="term" value="P:DNA recombination"/>
    <property type="evidence" value="ECO:0007669"/>
    <property type="project" value="UniProtKB-KW"/>
</dbReference>
<feature type="domain" description="Core-binding (CB)" evidence="8">
    <location>
        <begin position="163"/>
        <end position="247"/>
    </location>
</feature>
<reference evidence="9 10" key="1">
    <citation type="submission" date="2019-09" db="EMBL/GenBank/DDBJ databases">
        <title>YIM 48816 draft genome.</title>
        <authorList>
            <person name="Jiang L."/>
        </authorList>
    </citation>
    <scope>NUCLEOTIDE SEQUENCE [LARGE SCALE GENOMIC DNA]</scope>
    <source>
        <strain evidence="9 10">YIM 48816</strain>
    </source>
</reference>
<dbReference type="Proteomes" id="UP000474159">
    <property type="component" value="Unassembled WGS sequence"/>
</dbReference>
<dbReference type="InterPro" id="IPR013762">
    <property type="entry name" value="Integrase-like_cat_sf"/>
</dbReference>
<evidence type="ECO:0000256" key="4">
    <source>
        <dbReference type="ARBA" id="ARBA00023172"/>
    </source>
</evidence>
<keyword evidence="4" id="KW-0233">DNA recombination</keyword>
<gene>
    <name evidence="9" type="ORF">F6X53_05500</name>
</gene>
<dbReference type="InterPro" id="IPR010998">
    <property type="entry name" value="Integrase_recombinase_N"/>
</dbReference>
<evidence type="ECO:0000256" key="3">
    <source>
        <dbReference type="ARBA" id="ARBA00023125"/>
    </source>
</evidence>
<evidence type="ECO:0000259" key="7">
    <source>
        <dbReference type="PROSITE" id="PS51898"/>
    </source>
</evidence>
<feature type="domain" description="Tyr recombinase" evidence="7">
    <location>
        <begin position="272"/>
        <end position="458"/>
    </location>
</feature>
<keyword evidence="2" id="KW-0229">DNA integration</keyword>
<evidence type="ECO:0000313" key="10">
    <source>
        <dbReference type="Proteomes" id="UP000474159"/>
    </source>
</evidence>
<evidence type="ECO:0000313" key="9">
    <source>
        <dbReference type="EMBL" id="KAB1080636.1"/>
    </source>
</evidence>
<dbReference type="RefSeq" id="WP_150997990.1">
    <property type="nucleotide sequence ID" value="NZ_VZZK01000004.1"/>
</dbReference>
<evidence type="ECO:0000256" key="5">
    <source>
        <dbReference type="PROSITE-ProRule" id="PRU01248"/>
    </source>
</evidence>
<comment type="similarity">
    <text evidence="1">Belongs to the 'phage' integrase family.</text>
</comment>
<keyword evidence="3 5" id="KW-0238">DNA-binding</keyword>
<dbReference type="GO" id="GO:0003677">
    <property type="term" value="F:DNA binding"/>
    <property type="evidence" value="ECO:0007669"/>
    <property type="project" value="UniProtKB-UniRule"/>
</dbReference>
<keyword evidence="10" id="KW-1185">Reference proteome</keyword>
<dbReference type="SUPFAM" id="SSF56349">
    <property type="entry name" value="DNA breaking-rejoining enzymes"/>
    <property type="match status" value="1"/>
</dbReference>
<comment type="caution">
    <text evidence="9">The sequence shown here is derived from an EMBL/GenBank/DDBJ whole genome shotgun (WGS) entry which is preliminary data.</text>
</comment>
<dbReference type="PROSITE" id="PS51898">
    <property type="entry name" value="TYR_RECOMBINASE"/>
    <property type="match status" value="1"/>
</dbReference>
<sequence length="481" mass="54256">MGLTLPRKPDPQKEYLELHGTQWRVSVAVPAEARRVVGTGRLRHPLGTDSLRTANLLKKPHVERFKRRIAEAVASMRGPSKTELRVAIDLGKIAAKLRREGSAEEWQAFSEVVYEQQAEIRYKDAKWITLEDPEDGPFEAEEARPEQARKADTFSDVAYGRATPIDILHADYLAQLDVTPRTKADDERALKFLLQWCAEQKVPATLERIDKKQAYAFADSLKATSGHKPVTLNKYLGRLSSYWQFLINRTDAVVQNVFEGVTVRKPKKRAAEKERPFTNREVADLLLGPATPHMHDLMMIGALTGARLNAIVELKVSDVRHKCLFFNPQKKESAGRFVPIHPDLAPVIERRIAGKAHGDDLFPEWPPVKKAGSMRERSFKTSNHFTEYRRTVGVADVVGSSRRSRVNFHSFRRWFISRMQQAGVAPDLISGIVGHANGSITLDVYSEGPEMRAARRAMPKLRLPPLDGSPVTEPMQIRAQE</sequence>
<dbReference type="AlphaFoldDB" id="A0A6L3T1V5"/>
<evidence type="ECO:0000259" key="8">
    <source>
        <dbReference type="PROSITE" id="PS51900"/>
    </source>
</evidence>
<dbReference type="PANTHER" id="PTHR30349:SF41">
    <property type="entry name" value="INTEGRASE_RECOMBINASE PROTEIN MJ0367-RELATED"/>
    <property type="match status" value="1"/>
</dbReference>
<dbReference type="InterPro" id="IPR050090">
    <property type="entry name" value="Tyrosine_recombinase_XerCD"/>
</dbReference>
<organism evidence="9 10">
    <name type="scientific">Methylobacterium soli</name>
    <dbReference type="NCBI Taxonomy" id="553447"/>
    <lineage>
        <taxon>Bacteria</taxon>
        <taxon>Pseudomonadati</taxon>
        <taxon>Pseudomonadota</taxon>
        <taxon>Alphaproteobacteria</taxon>
        <taxon>Hyphomicrobiales</taxon>
        <taxon>Methylobacteriaceae</taxon>
        <taxon>Methylobacterium</taxon>
    </lineage>
</organism>
<accession>A0A6L3T1V5</accession>
<dbReference type="InterPro" id="IPR002104">
    <property type="entry name" value="Integrase_catalytic"/>
</dbReference>
<evidence type="ECO:0000256" key="2">
    <source>
        <dbReference type="ARBA" id="ARBA00022908"/>
    </source>
</evidence>
<evidence type="ECO:0000256" key="1">
    <source>
        <dbReference type="ARBA" id="ARBA00008857"/>
    </source>
</evidence>
<dbReference type="PANTHER" id="PTHR30349">
    <property type="entry name" value="PHAGE INTEGRASE-RELATED"/>
    <property type="match status" value="1"/>
</dbReference>
<dbReference type="Gene3D" id="1.10.443.10">
    <property type="entry name" value="Intergrase catalytic core"/>
    <property type="match status" value="1"/>
</dbReference>
<feature type="region of interest" description="Disordered" evidence="6">
    <location>
        <begin position="461"/>
        <end position="481"/>
    </location>
</feature>
<dbReference type="OrthoDB" id="7222937at2"/>
<dbReference type="PROSITE" id="PS51900">
    <property type="entry name" value="CB"/>
    <property type="match status" value="1"/>
</dbReference>